<proteinExistence type="inferred from homology"/>
<dbReference type="GO" id="GO:0003735">
    <property type="term" value="F:structural constituent of ribosome"/>
    <property type="evidence" value="ECO:0007669"/>
    <property type="project" value="InterPro"/>
</dbReference>
<gene>
    <name evidence="3" type="primary">rpsP</name>
    <name evidence="4" type="ORF">A3A79_00495</name>
</gene>
<dbReference type="InterPro" id="IPR000307">
    <property type="entry name" value="Ribosomal_bS16"/>
</dbReference>
<comment type="caution">
    <text evidence="4">The sequence shown here is derived from an EMBL/GenBank/DDBJ whole genome shotgun (WGS) entry which is preliminary data.</text>
</comment>
<dbReference type="NCBIfam" id="TIGR00002">
    <property type="entry name" value="S16"/>
    <property type="match status" value="1"/>
</dbReference>
<dbReference type="PANTHER" id="PTHR12919">
    <property type="entry name" value="30S RIBOSOMAL PROTEIN S16"/>
    <property type="match status" value="1"/>
</dbReference>
<accession>A0A1F6AGY8</accession>
<dbReference type="InterPro" id="IPR023803">
    <property type="entry name" value="Ribosomal_bS16_dom_sf"/>
</dbReference>
<evidence type="ECO:0000256" key="2">
    <source>
        <dbReference type="ARBA" id="ARBA00023274"/>
    </source>
</evidence>
<comment type="similarity">
    <text evidence="3">Belongs to the bacterial ribosomal protein bS16 family.</text>
</comment>
<dbReference type="AlphaFoldDB" id="A0A1F6AGY8"/>
<dbReference type="PANTHER" id="PTHR12919:SF20">
    <property type="entry name" value="SMALL RIBOSOMAL SUBUNIT PROTEIN BS16M"/>
    <property type="match status" value="1"/>
</dbReference>
<dbReference type="HAMAP" id="MF_00385">
    <property type="entry name" value="Ribosomal_bS16"/>
    <property type="match status" value="1"/>
</dbReference>
<evidence type="ECO:0000313" key="4">
    <source>
        <dbReference type="EMBL" id="OGG23673.1"/>
    </source>
</evidence>
<evidence type="ECO:0000256" key="1">
    <source>
        <dbReference type="ARBA" id="ARBA00022980"/>
    </source>
</evidence>
<dbReference type="SUPFAM" id="SSF54565">
    <property type="entry name" value="Ribosomal protein S16"/>
    <property type="match status" value="1"/>
</dbReference>
<dbReference type="GO" id="GO:0006412">
    <property type="term" value="P:translation"/>
    <property type="evidence" value="ECO:0007669"/>
    <property type="project" value="UniProtKB-UniRule"/>
</dbReference>
<protein>
    <recommendedName>
        <fullName evidence="3">Small ribosomal subunit protein bS16</fullName>
    </recommendedName>
</protein>
<name>A0A1F6AGY8_9BACT</name>
<evidence type="ECO:0000313" key="5">
    <source>
        <dbReference type="Proteomes" id="UP000178759"/>
    </source>
</evidence>
<evidence type="ECO:0000256" key="3">
    <source>
        <dbReference type="HAMAP-Rule" id="MF_00385"/>
    </source>
</evidence>
<sequence length="79" mass="9068">MVKIRLAQTGAKNSRKYRIVAIEEGKRRDGRTIELLGFYDPQVNPPHLSIKRDRVSYWLSVGAQLTDGTKKLLSEKKIQ</sequence>
<dbReference type="STRING" id="1798392.A3A79_00495"/>
<keyword evidence="1 3" id="KW-0689">Ribosomal protein</keyword>
<dbReference type="Pfam" id="PF00886">
    <property type="entry name" value="Ribosomal_S16"/>
    <property type="match status" value="1"/>
</dbReference>
<dbReference type="GO" id="GO:0015935">
    <property type="term" value="C:small ribosomal subunit"/>
    <property type="evidence" value="ECO:0007669"/>
    <property type="project" value="TreeGrafter"/>
</dbReference>
<dbReference type="Proteomes" id="UP000178759">
    <property type="component" value="Unassembled WGS sequence"/>
</dbReference>
<dbReference type="Gene3D" id="3.30.1320.10">
    <property type="match status" value="1"/>
</dbReference>
<keyword evidence="2 3" id="KW-0687">Ribonucleoprotein</keyword>
<organism evidence="4 5">
    <name type="scientific">Candidatus Gottesmanbacteria bacterium RIFCSPLOWO2_01_FULL_43_11b</name>
    <dbReference type="NCBI Taxonomy" id="1798392"/>
    <lineage>
        <taxon>Bacteria</taxon>
        <taxon>Candidatus Gottesmaniibacteriota</taxon>
    </lineage>
</organism>
<dbReference type="EMBL" id="MFJV01000001">
    <property type="protein sequence ID" value="OGG23673.1"/>
    <property type="molecule type" value="Genomic_DNA"/>
</dbReference>
<reference evidence="4 5" key="1">
    <citation type="journal article" date="2016" name="Nat. Commun.">
        <title>Thousands of microbial genomes shed light on interconnected biogeochemical processes in an aquifer system.</title>
        <authorList>
            <person name="Anantharaman K."/>
            <person name="Brown C.T."/>
            <person name="Hug L.A."/>
            <person name="Sharon I."/>
            <person name="Castelle C.J."/>
            <person name="Probst A.J."/>
            <person name="Thomas B.C."/>
            <person name="Singh A."/>
            <person name="Wilkins M.J."/>
            <person name="Karaoz U."/>
            <person name="Brodie E.L."/>
            <person name="Williams K.H."/>
            <person name="Hubbard S.S."/>
            <person name="Banfield J.F."/>
        </authorList>
    </citation>
    <scope>NUCLEOTIDE SEQUENCE [LARGE SCALE GENOMIC DNA]</scope>
</reference>
<dbReference type="GO" id="GO:0005737">
    <property type="term" value="C:cytoplasm"/>
    <property type="evidence" value="ECO:0007669"/>
    <property type="project" value="UniProtKB-ARBA"/>
</dbReference>